<proteinExistence type="predicted"/>
<reference evidence="4" key="1">
    <citation type="journal article" date="2023" name="Commun. Biol.">
        <title>Genome analysis of Parmales, the sister group of diatoms, reveals the evolutionary specialization of diatoms from phago-mixotrophs to photoautotrophs.</title>
        <authorList>
            <person name="Ban H."/>
            <person name="Sato S."/>
            <person name="Yoshikawa S."/>
            <person name="Yamada K."/>
            <person name="Nakamura Y."/>
            <person name="Ichinomiya M."/>
            <person name="Sato N."/>
            <person name="Blanc-Mathieu R."/>
            <person name="Endo H."/>
            <person name="Kuwata A."/>
            <person name="Ogata H."/>
        </authorList>
    </citation>
    <scope>NUCLEOTIDE SEQUENCE [LARGE SCALE GENOMIC DNA]</scope>
    <source>
        <strain evidence="4">NIES 3700</strain>
    </source>
</reference>
<keyword evidence="2" id="KW-0812">Transmembrane</keyword>
<comment type="caution">
    <text evidence="3">The sequence shown here is derived from an EMBL/GenBank/DDBJ whole genome shotgun (WGS) entry which is preliminary data.</text>
</comment>
<keyword evidence="4" id="KW-1185">Reference proteome</keyword>
<dbReference type="SUPFAM" id="SSF55961">
    <property type="entry name" value="Bet v1-like"/>
    <property type="match status" value="2"/>
</dbReference>
<sequence>MIAQRQSSRVSSSVISTETHRGYLTGGPAGKKLEGHSELVHVNIDRVELLIKSLSKEDLEDLDSDSPPNSSGRNSTRNSDEGSFSSSLSSLKLDFNISALMVLEKKPHDQTQVTLTLRSNPVNRVQEHKINVLDNVENSTRSSPGQRSTGERYKVVPVVVKKKRAGRGKKRERETLFSTFRGAIANTLMGGMAGREDNSKRREVSLMSIKTGMTSLLFNKRSTSSASNIIKKRKHEFHVLREICLALFDIFEDSERVDDGILQHNINVMDDAPELTEEEAARLERVVTLTASKGDWKYFPSLVEPASQVTFAKRVENSAVWCKGDGLVHASAKCVLSYLKDFGSNAKLKEHRKKNGNNSPLVVVNDPGSRSQKVTLVTVLPKPLANRKFEFETTWDSSKREFDGAITYRLGWEPAAEGEGEVKTGGANPKSELSYGLYVIRELAPDVSHVEWIYGVDIKGKLLGFAKDGLLMKSLKDFYLLQEKFGRRGEVVDRRVQAGIAKTMSLMVEKNFKLPDYQQKLLDSCYSLKKASTDKAHRRSTMRNVAETVGLAKKKNEDVFVPVSGTVNAEVRMWTCIPKGAKVGEGTGKASCVMDCSPQAALAWVFDTCSHSRWRDSYNKHGPVPRFVIDRASQPNEMLYTSVKKLPFPFKDREFVVRMIFVPPASANQPFCVAYDSIDMTINYGEPMNLARARTTGLWEIRAIDNVGDVEMCQVNLYQSSEAGGRIPAWVGDLAIKNTMVVVCKALDFFKRDEDIDEFETKKIATVMDDGEEGQVYEDDEVALLDRVQEALLKTSALKFQNVVKDKEERDGIVWSKTNDGKMKNAILRAVFVVDGTVEMCAAWEWNKGSRKRKKKACKICLHREVVELDEHTQLFRVITDPKTSGFRPREWVVKGVWRSERGGGTVLVAYEDVDEPKRWPLDKAFVRVKCKYLWKFDRLEGLANGLPQTRVSYFEQVDLKGYHVHASLASRHERHQMANSIGLDFGDLIVGFMKEDLEQRLKADEATRSAIAKDLKEQRVGGTGGESAAKAKFQELFSSNEGQGSGYGSVSVPVRAGLEEVAAFVLDFDCRSYSLLSGDTGRSVLERVGLEKLSVERKTLEITGGWVGFFWNEVEMSFLYDINVYRLSTFEIIIIFEQKKREMKIKKMGSRKSRSTFRKLVGLEKEGMETVAMKLTRKGEMMTRVQYGTHVDLGKGVNDKLMKKNVQEHLLGASEIQRYFLFLLELEDLEASDGSVLGEELFLGRSRNKTRRENLEGLFGLSKGMERFGGIYPWFIVLLREVLNNRLASQPNVFTKLEDISVNDAKLIGNSFAMFLATAATPKSAVDGWILHYMSMGELDKQFPWFRPMFERIGQRLIGEVPWGLKLRVGAGALMSMLDVTTDIFVAAMFFFYGKTSYGWSTLTTIVLSFILQMIGAWHNFRGVGWQAVLREVSRKGGGERSHVF</sequence>
<dbReference type="Gene3D" id="3.30.530.20">
    <property type="match status" value="2"/>
</dbReference>
<accession>A0A9W7E9N8</accession>
<feature type="region of interest" description="Disordered" evidence="1">
    <location>
        <begin position="58"/>
        <end position="87"/>
    </location>
</feature>
<keyword evidence="2" id="KW-0472">Membrane</keyword>
<dbReference type="InterPro" id="IPR051213">
    <property type="entry name" value="START_lipid_transfer"/>
</dbReference>
<evidence type="ECO:0000256" key="1">
    <source>
        <dbReference type="SAM" id="MobiDB-lite"/>
    </source>
</evidence>
<evidence type="ECO:0000313" key="4">
    <source>
        <dbReference type="Proteomes" id="UP001165122"/>
    </source>
</evidence>
<evidence type="ECO:0000313" key="3">
    <source>
        <dbReference type="EMBL" id="GMH71027.1"/>
    </source>
</evidence>
<dbReference type="PANTHER" id="PTHR19308:SF14">
    <property type="entry name" value="START DOMAIN-CONTAINING PROTEIN"/>
    <property type="match status" value="1"/>
</dbReference>
<keyword evidence="2" id="KW-1133">Transmembrane helix</keyword>
<organism evidence="3 4">
    <name type="scientific">Triparma laevis f. longispina</name>
    <dbReference type="NCBI Taxonomy" id="1714387"/>
    <lineage>
        <taxon>Eukaryota</taxon>
        <taxon>Sar</taxon>
        <taxon>Stramenopiles</taxon>
        <taxon>Ochrophyta</taxon>
        <taxon>Bolidophyceae</taxon>
        <taxon>Parmales</taxon>
        <taxon>Triparmaceae</taxon>
        <taxon>Triparma</taxon>
    </lineage>
</organism>
<feature type="transmembrane region" description="Helical" evidence="2">
    <location>
        <begin position="1400"/>
        <end position="1422"/>
    </location>
</feature>
<name>A0A9W7E9N8_9STRA</name>
<feature type="compositionally biased region" description="Low complexity" evidence="1">
    <location>
        <begin position="1"/>
        <end position="14"/>
    </location>
</feature>
<dbReference type="EMBL" id="BRXW01000632">
    <property type="protein sequence ID" value="GMH71027.1"/>
    <property type="molecule type" value="Genomic_DNA"/>
</dbReference>
<feature type="region of interest" description="Disordered" evidence="1">
    <location>
        <begin position="1"/>
        <end position="30"/>
    </location>
</feature>
<feature type="compositionally biased region" description="Polar residues" evidence="1">
    <location>
        <begin position="67"/>
        <end position="77"/>
    </location>
</feature>
<evidence type="ECO:0000256" key="2">
    <source>
        <dbReference type="SAM" id="Phobius"/>
    </source>
</evidence>
<evidence type="ECO:0008006" key="5">
    <source>
        <dbReference type="Google" id="ProtNLM"/>
    </source>
</evidence>
<dbReference type="Proteomes" id="UP001165122">
    <property type="component" value="Unassembled WGS sequence"/>
</dbReference>
<protein>
    <recommendedName>
        <fullName evidence="5">START domain-containing protein</fullName>
    </recommendedName>
</protein>
<dbReference type="InterPro" id="IPR023393">
    <property type="entry name" value="START-like_dom_sf"/>
</dbReference>
<gene>
    <name evidence="3" type="ORF">TrLO_g7514</name>
</gene>
<dbReference type="PANTHER" id="PTHR19308">
    <property type="entry name" value="PHOSPHATIDYLCHOLINE TRANSFER PROTEIN"/>
    <property type="match status" value="1"/>
</dbReference>